<dbReference type="AlphaFoldDB" id="A0A2S9PVL5"/>
<name>A0A2S9PVL5_9ACTN</name>
<proteinExistence type="predicted"/>
<accession>A0A2S9PVL5</accession>
<evidence type="ECO:0000313" key="1">
    <source>
        <dbReference type="EMBL" id="PRH78377.1"/>
    </source>
</evidence>
<protein>
    <submittedName>
        <fullName evidence="1">Uncharacterized protein</fullName>
    </submittedName>
</protein>
<dbReference type="Proteomes" id="UP000239322">
    <property type="component" value="Unassembled WGS sequence"/>
</dbReference>
<evidence type="ECO:0000313" key="2">
    <source>
        <dbReference type="Proteomes" id="UP000239322"/>
    </source>
</evidence>
<comment type="caution">
    <text evidence="1">The sequence shown here is derived from an EMBL/GenBank/DDBJ whole genome shotgun (WGS) entry which is preliminary data.</text>
</comment>
<sequence length="97" mass="11071">MSNVKERGRLGDILMREFGEYVQALIEAGHDWEAVWATAAWPPDSRLRWLHGRFLLARECAGTANHRFTDDEITQFGRERLAYLALYPDGPPSLING</sequence>
<reference evidence="1 2" key="1">
    <citation type="submission" date="2018-03" db="EMBL/GenBank/DDBJ databases">
        <title>Novel Streptomyces sp. from soil.</title>
        <authorList>
            <person name="Tan G.Y.A."/>
            <person name="Lee Z.Y."/>
        </authorList>
    </citation>
    <scope>NUCLEOTIDE SEQUENCE [LARGE SCALE GENOMIC DNA]</scope>
    <source>
        <strain evidence="1 2">ST5x</strain>
    </source>
</reference>
<organism evidence="1 2">
    <name type="scientific">Streptomyces solincola</name>
    <dbReference type="NCBI Taxonomy" id="2100817"/>
    <lineage>
        <taxon>Bacteria</taxon>
        <taxon>Bacillati</taxon>
        <taxon>Actinomycetota</taxon>
        <taxon>Actinomycetes</taxon>
        <taxon>Kitasatosporales</taxon>
        <taxon>Streptomycetaceae</taxon>
        <taxon>Streptomyces</taxon>
    </lineage>
</organism>
<dbReference type="RefSeq" id="WP_105869440.1">
    <property type="nucleotide sequence ID" value="NZ_PVLV01000210.1"/>
</dbReference>
<gene>
    <name evidence="1" type="ORF">C6N75_15190</name>
</gene>
<dbReference type="EMBL" id="PVLV01000210">
    <property type="protein sequence ID" value="PRH78377.1"/>
    <property type="molecule type" value="Genomic_DNA"/>
</dbReference>
<keyword evidence="2" id="KW-1185">Reference proteome</keyword>
<dbReference type="OrthoDB" id="4313185at2"/>